<name>A0A7C1CYZ2_9BACT</name>
<dbReference type="InterPro" id="IPR043129">
    <property type="entry name" value="ATPase_NBD"/>
</dbReference>
<protein>
    <submittedName>
        <fullName evidence="2">ROK family protein</fullName>
    </submittedName>
</protein>
<dbReference type="SUPFAM" id="SSF53067">
    <property type="entry name" value="Actin-like ATPase domain"/>
    <property type="match status" value="1"/>
</dbReference>
<comment type="caution">
    <text evidence="2">The sequence shown here is derived from an EMBL/GenBank/DDBJ whole genome shotgun (WGS) entry which is preliminary data.</text>
</comment>
<gene>
    <name evidence="2" type="ORF">ENN47_07300</name>
</gene>
<dbReference type="Pfam" id="PF00480">
    <property type="entry name" value="ROK"/>
    <property type="match status" value="1"/>
</dbReference>
<dbReference type="EMBL" id="DSBT01000201">
    <property type="protein sequence ID" value="HDP77973.1"/>
    <property type="molecule type" value="Genomic_DNA"/>
</dbReference>
<dbReference type="AlphaFoldDB" id="A0A7C1CYZ2"/>
<dbReference type="Gene3D" id="3.30.420.40">
    <property type="match status" value="2"/>
</dbReference>
<dbReference type="PANTHER" id="PTHR18964">
    <property type="entry name" value="ROK (REPRESSOR, ORF, KINASE) FAMILY"/>
    <property type="match status" value="1"/>
</dbReference>
<evidence type="ECO:0000256" key="1">
    <source>
        <dbReference type="ARBA" id="ARBA00006479"/>
    </source>
</evidence>
<dbReference type="Proteomes" id="UP000886198">
    <property type="component" value="Unassembled WGS sequence"/>
</dbReference>
<dbReference type="InterPro" id="IPR049874">
    <property type="entry name" value="ROK_cs"/>
</dbReference>
<organism evidence="2">
    <name type="scientific">Mesotoga infera</name>
    <dbReference type="NCBI Taxonomy" id="1236046"/>
    <lineage>
        <taxon>Bacteria</taxon>
        <taxon>Thermotogati</taxon>
        <taxon>Thermotogota</taxon>
        <taxon>Thermotogae</taxon>
        <taxon>Kosmotogales</taxon>
        <taxon>Kosmotogaceae</taxon>
        <taxon>Mesotoga</taxon>
    </lineage>
</organism>
<comment type="similarity">
    <text evidence="1">Belongs to the ROK (NagC/XylR) family.</text>
</comment>
<sequence length="310" mass="33323">MKMNEVKGKILGIDIGGTKTAVVLGDEDLNIIRRREFPTEPDRGFESFLERLSLEIDLLVERNVPARAGVSVGGPMDSNTGTLFNPPHLRWGVVNIIQPLEKRFNFSVTVQHDGRAGALAESILGAGRGFSNIIFLTLGTGLGAGIIIDGKVYNGSKGLAGEVGHMRVAEDGPSLFGKNGSWESYCGGTGISLYASYRFPERFRRGTSTEEIAGMALKGDPYAVTVLEESGTYFGKGLAVLLDILDPGRIILGNLAWRLPEVWLESAMKEAVGESLIGEEARERVVLSGLKEKIGDYAALIVASRRGGRG</sequence>
<proteinExistence type="inferred from homology"/>
<dbReference type="InterPro" id="IPR000600">
    <property type="entry name" value="ROK"/>
</dbReference>
<dbReference type="PANTHER" id="PTHR18964:SF149">
    <property type="entry name" value="BIFUNCTIONAL UDP-N-ACETYLGLUCOSAMINE 2-EPIMERASE_N-ACETYLMANNOSAMINE KINASE"/>
    <property type="match status" value="1"/>
</dbReference>
<accession>A0A7C1CYZ2</accession>
<evidence type="ECO:0000313" key="2">
    <source>
        <dbReference type="EMBL" id="HDP77973.1"/>
    </source>
</evidence>
<dbReference type="PROSITE" id="PS01125">
    <property type="entry name" value="ROK"/>
    <property type="match status" value="1"/>
</dbReference>
<reference evidence="2" key="1">
    <citation type="journal article" date="2020" name="mSystems">
        <title>Genome- and Community-Level Interaction Insights into Carbon Utilization and Element Cycling Functions of Hydrothermarchaeota in Hydrothermal Sediment.</title>
        <authorList>
            <person name="Zhou Z."/>
            <person name="Liu Y."/>
            <person name="Xu W."/>
            <person name="Pan J."/>
            <person name="Luo Z.H."/>
            <person name="Li M."/>
        </authorList>
    </citation>
    <scope>NUCLEOTIDE SEQUENCE [LARGE SCALE GENOMIC DNA]</scope>
    <source>
        <strain evidence="2">SpSt-1179</strain>
    </source>
</reference>